<evidence type="ECO:0000313" key="1">
    <source>
        <dbReference type="EMBL" id="QJA68110.1"/>
    </source>
</evidence>
<reference evidence="2" key="1">
    <citation type="submission" date="2020-03" db="EMBL/GenBank/DDBJ databases">
        <title>The deep terrestrial virosphere.</title>
        <authorList>
            <person name="Holmfeldt K."/>
            <person name="Nilsson E."/>
            <person name="Simone D."/>
            <person name="Lopez-Fernandez M."/>
            <person name="Wu X."/>
            <person name="de Brujin I."/>
            <person name="Lundin D."/>
            <person name="Andersson A."/>
            <person name="Bertilsson S."/>
            <person name="Dopson M."/>
        </authorList>
    </citation>
    <scope>NUCLEOTIDE SEQUENCE</scope>
    <source>
        <strain evidence="1">MM415A08520</strain>
        <strain evidence="2">MM415B05989</strain>
    </source>
</reference>
<proteinExistence type="predicted"/>
<dbReference type="EMBL" id="MT143519">
    <property type="protein sequence ID" value="QJA97724.1"/>
    <property type="molecule type" value="Genomic_DNA"/>
</dbReference>
<name>A0A6M3LVW4_9ZZZZ</name>
<evidence type="ECO:0000313" key="2">
    <source>
        <dbReference type="EMBL" id="QJA97724.1"/>
    </source>
</evidence>
<dbReference type="EMBL" id="MT141587">
    <property type="protein sequence ID" value="QJA68110.1"/>
    <property type="molecule type" value="Genomic_DNA"/>
</dbReference>
<organism evidence="2">
    <name type="scientific">viral metagenome</name>
    <dbReference type="NCBI Taxonomy" id="1070528"/>
    <lineage>
        <taxon>unclassified sequences</taxon>
        <taxon>metagenomes</taxon>
        <taxon>organismal metagenomes</taxon>
    </lineage>
</organism>
<dbReference type="AlphaFoldDB" id="A0A6M3LVW4"/>
<accession>A0A6M3LVW4</accession>
<protein>
    <submittedName>
        <fullName evidence="2">Uncharacterized protein</fullName>
    </submittedName>
</protein>
<gene>
    <name evidence="1" type="ORF">MM415A08520_0005</name>
    <name evidence="2" type="ORF">MM415B05989_0007</name>
</gene>
<sequence length="53" mass="6460">MNQIQQTTLTIKDITEHHDMLEQEHCVNLFLPADRRQEVMDEMLERFIETFLK</sequence>